<evidence type="ECO:0000313" key="2">
    <source>
        <dbReference type="WBParaSite" id="nRc.2.0.1.t03084-RA"/>
    </source>
</evidence>
<organism evidence="1 2">
    <name type="scientific">Romanomermis culicivorax</name>
    <name type="common">Nematode worm</name>
    <dbReference type="NCBI Taxonomy" id="13658"/>
    <lineage>
        <taxon>Eukaryota</taxon>
        <taxon>Metazoa</taxon>
        <taxon>Ecdysozoa</taxon>
        <taxon>Nematoda</taxon>
        <taxon>Enoplea</taxon>
        <taxon>Dorylaimia</taxon>
        <taxon>Mermithida</taxon>
        <taxon>Mermithoidea</taxon>
        <taxon>Mermithidae</taxon>
        <taxon>Romanomermis</taxon>
    </lineage>
</organism>
<name>A0A915HN16_ROMCU</name>
<dbReference type="WBParaSite" id="nRc.2.0.1.t03084-RA">
    <property type="protein sequence ID" value="nRc.2.0.1.t03084-RA"/>
    <property type="gene ID" value="nRc.2.0.1.g03084"/>
</dbReference>
<dbReference type="Proteomes" id="UP000887565">
    <property type="component" value="Unplaced"/>
</dbReference>
<protein>
    <submittedName>
        <fullName evidence="2">Uncharacterized protein</fullName>
    </submittedName>
</protein>
<reference evidence="2" key="1">
    <citation type="submission" date="2022-11" db="UniProtKB">
        <authorList>
            <consortium name="WormBaseParasite"/>
        </authorList>
    </citation>
    <scope>IDENTIFICATION</scope>
</reference>
<evidence type="ECO:0000313" key="1">
    <source>
        <dbReference type="Proteomes" id="UP000887565"/>
    </source>
</evidence>
<sequence>MIHLDNEYFVLELILIVSVQLKKVLCNGFPYVCNMLVQHKISTNVNNISNALLKYFSLPIKERQFRHNISEKLNSHRIANDWTSSNINDDGAILTYLTQVLKTDATTFILEFATNQKAYRTKLGASGLKALLVIIDAARSVLIRAPKKKLEKVLKKKA</sequence>
<proteinExistence type="predicted"/>
<keyword evidence="1" id="KW-1185">Reference proteome</keyword>
<dbReference type="AlphaFoldDB" id="A0A915HN16"/>
<accession>A0A915HN16</accession>